<protein>
    <submittedName>
        <fullName evidence="2">Uncharacterized protein</fullName>
    </submittedName>
</protein>
<organism evidence="2 3">
    <name type="scientific">Planococcus lenghuensis</name>
    <dbReference type="NCBI Taxonomy" id="2213202"/>
    <lineage>
        <taxon>Bacteria</taxon>
        <taxon>Bacillati</taxon>
        <taxon>Bacillota</taxon>
        <taxon>Bacilli</taxon>
        <taxon>Bacillales</taxon>
        <taxon>Caryophanaceae</taxon>
        <taxon>Planococcus</taxon>
    </lineage>
</organism>
<proteinExistence type="predicted"/>
<keyword evidence="1" id="KW-1133">Transmembrane helix</keyword>
<gene>
    <name evidence="2" type="ORF">B0X71_16310</name>
</gene>
<feature type="transmembrane region" description="Helical" evidence="1">
    <location>
        <begin position="12"/>
        <end position="27"/>
    </location>
</feature>
<name>A0A1Q2L223_9BACL</name>
<dbReference type="AlphaFoldDB" id="A0A1Q2L223"/>
<keyword evidence="1" id="KW-0472">Membrane</keyword>
<evidence type="ECO:0000313" key="3">
    <source>
        <dbReference type="Proteomes" id="UP000188184"/>
    </source>
</evidence>
<keyword evidence="1" id="KW-0812">Transmembrane</keyword>
<dbReference type="KEGG" id="pmar:B0X71_16310"/>
<evidence type="ECO:0000256" key="1">
    <source>
        <dbReference type="SAM" id="Phobius"/>
    </source>
</evidence>
<dbReference type="EMBL" id="CP019640">
    <property type="protein sequence ID" value="AQQ54510.1"/>
    <property type="molecule type" value="Genomic_DNA"/>
</dbReference>
<evidence type="ECO:0000313" key="2">
    <source>
        <dbReference type="EMBL" id="AQQ54510.1"/>
    </source>
</evidence>
<dbReference type="Proteomes" id="UP000188184">
    <property type="component" value="Chromosome"/>
</dbReference>
<reference evidence="2 3" key="1">
    <citation type="submission" date="2017-02" db="EMBL/GenBank/DDBJ databases">
        <title>The complete genomic sequence of a novel cold adapted crude oil-degrading bacterium Planococcus qaidamina Y42.</title>
        <authorList>
            <person name="Yang R."/>
        </authorList>
    </citation>
    <scope>NUCLEOTIDE SEQUENCE [LARGE SCALE GENOMIC DNA]</scope>
    <source>
        <strain evidence="2 3">Y42</strain>
    </source>
</reference>
<accession>A0A1Q2L223</accession>
<keyword evidence="3" id="KW-1185">Reference proteome</keyword>
<sequence>MESAEQTDSKVLMPVTSFLSFFGNLLLRNNFLKGRARDGDSDGINGLGKTLQIAKRSKRLADRPAESVWLERFLSLTLKRIN</sequence>